<keyword evidence="2" id="KW-0812">Transmembrane</keyword>
<feature type="transmembrane region" description="Helical" evidence="2">
    <location>
        <begin position="31"/>
        <end position="50"/>
    </location>
</feature>
<protein>
    <submittedName>
        <fullName evidence="3">Uncharacterized protein</fullName>
    </submittedName>
</protein>
<keyword evidence="2" id="KW-0472">Membrane</keyword>
<comment type="caution">
    <text evidence="3">The sequence shown here is derived from an EMBL/GenBank/DDBJ whole genome shotgun (WGS) entry which is preliminary data.</text>
</comment>
<reference evidence="3 4" key="1">
    <citation type="submission" date="2020-07" db="EMBL/GenBank/DDBJ databases">
        <title>Sequencing the genomes of 1000 actinobacteria strains.</title>
        <authorList>
            <person name="Klenk H.-P."/>
        </authorList>
    </citation>
    <scope>NUCLEOTIDE SEQUENCE [LARGE SCALE GENOMIC DNA]</scope>
    <source>
        <strain evidence="3 4">DSM 17380</strain>
    </source>
</reference>
<accession>A0A852QXH8</accession>
<dbReference type="AlphaFoldDB" id="A0A852QXH8"/>
<name>A0A852QXH8_9MICO</name>
<gene>
    <name evidence="3" type="ORF">BJ960_001886</name>
</gene>
<evidence type="ECO:0000256" key="2">
    <source>
        <dbReference type="SAM" id="Phobius"/>
    </source>
</evidence>
<dbReference type="Proteomes" id="UP000586095">
    <property type="component" value="Unassembled WGS sequence"/>
</dbReference>
<dbReference type="RefSeq" id="WP_185987109.1">
    <property type="nucleotide sequence ID" value="NZ_BAAALZ010000001.1"/>
</dbReference>
<keyword evidence="2" id="KW-1133">Transmembrane helix</keyword>
<feature type="region of interest" description="Disordered" evidence="1">
    <location>
        <begin position="82"/>
        <end position="111"/>
    </location>
</feature>
<evidence type="ECO:0000313" key="4">
    <source>
        <dbReference type="Proteomes" id="UP000586095"/>
    </source>
</evidence>
<sequence length="111" mass="11589">MLLSLWMMTQFALLTAVVAFGAAGPQSPVQVALVGAAGLLALAPIMTVFLRARRPAVVVPSLAPAPRSRAASFRTFRVAADPGTPGSALARAPSHVVHSSDERRTRTTRTA</sequence>
<keyword evidence="4" id="KW-1185">Reference proteome</keyword>
<organism evidence="3 4">
    <name type="scientific">Leucobacter aridicollis</name>
    <dbReference type="NCBI Taxonomy" id="283878"/>
    <lineage>
        <taxon>Bacteria</taxon>
        <taxon>Bacillati</taxon>
        <taxon>Actinomycetota</taxon>
        <taxon>Actinomycetes</taxon>
        <taxon>Micrococcales</taxon>
        <taxon>Microbacteriaceae</taxon>
        <taxon>Leucobacter</taxon>
    </lineage>
</organism>
<evidence type="ECO:0000256" key="1">
    <source>
        <dbReference type="SAM" id="MobiDB-lite"/>
    </source>
</evidence>
<evidence type="ECO:0000313" key="3">
    <source>
        <dbReference type="EMBL" id="NYD27083.1"/>
    </source>
</evidence>
<proteinExistence type="predicted"/>
<dbReference type="EMBL" id="JACCBD010000001">
    <property type="protein sequence ID" value="NYD27083.1"/>
    <property type="molecule type" value="Genomic_DNA"/>
</dbReference>